<sequence length="224" mass="23886">MSLHVSLIAPAISPALREARFGETETETDHGSGDESNDGSDDDGLDATGLRQAEAVRETFPRATALYASPTRRCRRTAQALGLTTAPLAALAPCAMGRWQGRTLDEVAAAEPQSVAAWLSDPEAAPHGGESLSDFHTRVAHWLDTAGEAHSDGTTEAAGPTMPPATGRRLLVVAEPDFIRAATVHALGAPARTFWRIDVRPLSVTELSGRDGRWNLRLGRPLHE</sequence>
<dbReference type="AlphaFoldDB" id="A0A345I0T2"/>
<evidence type="ECO:0000313" key="3">
    <source>
        <dbReference type="Proteomes" id="UP000253868"/>
    </source>
</evidence>
<gene>
    <name evidence="2" type="ORF">DVK44_12835</name>
</gene>
<accession>A0A345I0T2</accession>
<dbReference type="EMBL" id="CP031194">
    <property type="protein sequence ID" value="AXG82556.1"/>
    <property type="molecule type" value="Genomic_DNA"/>
</dbReference>
<reference evidence="3" key="1">
    <citation type="submission" date="2018-07" db="EMBL/GenBank/DDBJ databases">
        <authorList>
            <person name="Zhao J."/>
        </authorList>
    </citation>
    <scope>NUCLEOTIDE SEQUENCE [LARGE SCALE GENOMIC DNA]</scope>
    <source>
        <strain evidence="3">GSSD-12</strain>
    </source>
</reference>
<dbReference type="Pfam" id="PF00300">
    <property type="entry name" value="His_Phos_1"/>
    <property type="match status" value="1"/>
</dbReference>
<protein>
    <submittedName>
        <fullName evidence="2">Histidine phosphatase family protein</fullName>
    </submittedName>
</protein>
<evidence type="ECO:0000313" key="2">
    <source>
        <dbReference type="EMBL" id="AXG82556.1"/>
    </source>
</evidence>
<feature type="region of interest" description="Disordered" evidence="1">
    <location>
        <begin position="16"/>
        <end position="46"/>
    </location>
</feature>
<dbReference type="SUPFAM" id="SSF53254">
    <property type="entry name" value="Phosphoglycerate mutase-like"/>
    <property type="match status" value="1"/>
</dbReference>
<dbReference type="OrthoDB" id="7502553at2"/>
<feature type="compositionally biased region" description="Basic and acidic residues" evidence="1">
    <location>
        <begin position="17"/>
        <end position="33"/>
    </location>
</feature>
<evidence type="ECO:0000256" key="1">
    <source>
        <dbReference type="SAM" id="MobiDB-lite"/>
    </source>
</evidence>
<dbReference type="InterPro" id="IPR013078">
    <property type="entry name" value="His_Pase_superF_clade-1"/>
</dbReference>
<dbReference type="Proteomes" id="UP000253868">
    <property type="component" value="Chromosome"/>
</dbReference>
<dbReference type="InterPro" id="IPR029033">
    <property type="entry name" value="His_PPase_superfam"/>
</dbReference>
<feature type="compositionally biased region" description="Acidic residues" evidence="1">
    <location>
        <begin position="35"/>
        <end position="45"/>
    </location>
</feature>
<proteinExistence type="predicted"/>
<keyword evidence="3" id="KW-1185">Reference proteome</keyword>
<name>A0A345I0T2_9ACTN</name>
<dbReference type="Gene3D" id="3.40.50.1240">
    <property type="entry name" value="Phosphoglycerate mutase-like"/>
    <property type="match status" value="1"/>
</dbReference>
<organism evidence="2 3">
    <name type="scientific">Streptomyces paludis</name>
    <dbReference type="NCBI Taxonomy" id="2282738"/>
    <lineage>
        <taxon>Bacteria</taxon>
        <taxon>Bacillati</taxon>
        <taxon>Actinomycetota</taxon>
        <taxon>Actinomycetes</taxon>
        <taxon>Kitasatosporales</taxon>
        <taxon>Streptomycetaceae</taxon>
        <taxon>Streptomyces</taxon>
    </lineage>
</organism>
<dbReference type="KEGG" id="spad:DVK44_12835"/>